<dbReference type="Proteomes" id="UP000092462">
    <property type="component" value="Unassembled WGS sequence"/>
</dbReference>
<name>A0A1B0EYN7_PHLPP</name>
<evidence type="ECO:0000313" key="2">
    <source>
        <dbReference type="EnsemblMetazoa" id="PPAI008240-PA"/>
    </source>
</evidence>
<dbReference type="Gene3D" id="2.140.10.30">
    <property type="entry name" value="Dipeptidylpeptidase IV, N-terminal domain"/>
    <property type="match status" value="1"/>
</dbReference>
<dbReference type="PANTHER" id="PTHR11731:SF193">
    <property type="entry name" value="DIPEPTIDYL PEPTIDASE 9"/>
    <property type="match status" value="1"/>
</dbReference>
<dbReference type="Pfam" id="PF00930">
    <property type="entry name" value="DPPIV_N"/>
    <property type="match status" value="1"/>
</dbReference>
<dbReference type="GO" id="GO:0006508">
    <property type="term" value="P:proteolysis"/>
    <property type="evidence" value="ECO:0007669"/>
    <property type="project" value="InterPro"/>
</dbReference>
<dbReference type="EnsemblMetazoa" id="PPAI008240-RA">
    <property type="protein sequence ID" value="PPAI008240-PA"/>
    <property type="gene ID" value="PPAI008240"/>
</dbReference>
<evidence type="ECO:0000313" key="3">
    <source>
        <dbReference type="Proteomes" id="UP000092462"/>
    </source>
</evidence>
<dbReference type="InterPro" id="IPR002469">
    <property type="entry name" value="Peptidase_S9B_N"/>
</dbReference>
<keyword evidence="3" id="KW-1185">Reference proteome</keyword>
<dbReference type="VEuPathDB" id="VectorBase:PPAPM1_001086"/>
<reference evidence="2" key="1">
    <citation type="submission" date="2022-08" db="UniProtKB">
        <authorList>
            <consortium name="EnsemblMetazoa"/>
        </authorList>
    </citation>
    <scope>IDENTIFICATION</scope>
    <source>
        <strain evidence="2">Israel</strain>
    </source>
</reference>
<proteinExistence type="predicted"/>
<dbReference type="EMBL" id="AJVK01064142">
    <property type="status" value="NOT_ANNOTATED_CDS"/>
    <property type="molecule type" value="Genomic_DNA"/>
</dbReference>
<evidence type="ECO:0000259" key="1">
    <source>
        <dbReference type="Pfam" id="PF00930"/>
    </source>
</evidence>
<dbReference type="VEuPathDB" id="VectorBase:PPAI008240"/>
<dbReference type="InterPro" id="IPR050278">
    <property type="entry name" value="Serine_Prot_S9B/DPPIV"/>
</dbReference>
<dbReference type="PANTHER" id="PTHR11731">
    <property type="entry name" value="PROTEASE FAMILY S9B,C DIPEPTIDYL-PEPTIDASE IV-RELATED"/>
    <property type="match status" value="1"/>
</dbReference>
<dbReference type="SUPFAM" id="SSF82171">
    <property type="entry name" value="DPP6 N-terminal domain-like"/>
    <property type="match status" value="1"/>
</dbReference>
<organism evidence="2 3">
    <name type="scientific">Phlebotomus papatasi</name>
    <name type="common">Sandfly</name>
    <dbReference type="NCBI Taxonomy" id="29031"/>
    <lineage>
        <taxon>Eukaryota</taxon>
        <taxon>Metazoa</taxon>
        <taxon>Ecdysozoa</taxon>
        <taxon>Arthropoda</taxon>
        <taxon>Hexapoda</taxon>
        <taxon>Insecta</taxon>
        <taxon>Pterygota</taxon>
        <taxon>Neoptera</taxon>
        <taxon>Endopterygota</taxon>
        <taxon>Diptera</taxon>
        <taxon>Nematocera</taxon>
        <taxon>Psychodoidea</taxon>
        <taxon>Psychodidae</taxon>
        <taxon>Phlebotomus</taxon>
        <taxon>Phlebotomus</taxon>
    </lineage>
</organism>
<dbReference type="GO" id="GO:0008239">
    <property type="term" value="F:dipeptidyl-peptidase activity"/>
    <property type="evidence" value="ECO:0007669"/>
    <property type="project" value="TreeGrafter"/>
</dbReference>
<feature type="domain" description="Dipeptidylpeptidase IV N-terminal" evidence="1">
    <location>
        <begin position="168"/>
        <end position="338"/>
    </location>
</feature>
<dbReference type="AlphaFoldDB" id="A0A1B0EYN7"/>
<sequence length="338" mass="38434">MEMPLIVPLRNPGGTSKKKSWSELKGVVTELRRHLMALSSVIPANINFRTLSDGRIRIYFLSTPPNGWETTLLYVDIAQTDDITPKRLHWNLLLEPTISSLTSTSTSREVQLLLERKRLSTWGISSYELHQGSGKIVFPASSTLYQCHDTGFHSGTVFPTELRICQLWAAIDPQICPQNSDLVAYVCGGDIWVTHTVSLHGERLTYAHDGRRPFSDDPLSAGVPSYVMQEEFNRYQGFWWQPQSEDGVYRIVYEEVDESDVTLYTFPSSDSVGGEYEEYRFPRAGSPNAKSKLKLVQFSLSENLQISDICIKDMQCPLTYAFPWMEYIVRVGWTPDSK</sequence>
<accession>A0A1B0EYN7</accession>
<protein>
    <recommendedName>
        <fullName evidence="1">Dipeptidylpeptidase IV N-terminal domain-containing protein</fullName>
    </recommendedName>
</protein>